<protein>
    <recommendedName>
        <fullName evidence="4">Secreted protein</fullName>
    </recommendedName>
</protein>
<accession>A0A068UZN8</accession>
<dbReference type="InParanoid" id="A0A068UZN8"/>
<dbReference type="EMBL" id="HG739162">
    <property type="protein sequence ID" value="CDP14015.1"/>
    <property type="molecule type" value="Genomic_DNA"/>
</dbReference>
<evidence type="ECO:0000256" key="1">
    <source>
        <dbReference type="SAM" id="SignalP"/>
    </source>
</evidence>
<evidence type="ECO:0000313" key="2">
    <source>
        <dbReference type="EMBL" id="CDP14015.1"/>
    </source>
</evidence>
<name>A0A068UZN8_COFCA</name>
<sequence length="72" mass="7751">MVVGAVIVLSCVWSLRWGPGLEASTTLIVVVVEPSDQHYLGKGYAKSDWILTFLFSNLSSGACNPPAQPLFL</sequence>
<dbReference type="Proteomes" id="UP000295252">
    <property type="component" value="Chromosome IV"/>
</dbReference>
<gene>
    <name evidence="2" type="ORF">GSCOC_T00039180001</name>
</gene>
<keyword evidence="3" id="KW-1185">Reference proteome</keyword>
<dbReference type="Gramene" id="CDP14015">
    <property type="protein sequence ID" value="CDP14015"/>
    <property type="gene ID" value="GSCOC_T00039180001"/>
</dbReference>
<reference evidence="3" key="1">
    <citation type="journal article" date="2014" name="Science">
        <title>The coffee genome provides insight into the convergent evolution of caffeine biosynthesis.</title>
        <authorList>
            <person name="Denoeud F."/>
            <person name="Carretero-Paulet L."/>
            <person name="Dereeper A."/>
            <person name="Droc G."/>
            <person name="Guyot R."/>
            <person name="Pietrella M."/>
            <person name="Zheng C."/>
            <person name="Alberti A."/>
            <person name="Anthony F."/>
            <person name="Aprea G."/>
            <person name="Aury J.M."/>
            <person name="Bento P."/>
            <person name="Bernard M."/>
            <person name="Bocs S."/>
            <person name="Campa C."/>
            <person name="Cenci A."/>
            <person name="Combes M.C."/>
            <person name="Crouzillat D."/>
            <person name="Da Silva C."/>
            <person name="Daddiego L."/>
            <person name="De Bellis F."/>
            <person name="Dussert S."/>
            <person name="Garsmeur O."/>
            <person name="Gayraud T."/>
            <person name="Guignon V."/>
            <person name="Jahn K."/>
            <person name="Jamilloux V."/>
            <person name="Joet T."/>
            <person name="Labadie K."/>
            <person name="Lan T."/>
            <person name="Leclercq J."/>
            <person name="Lepelley M."/>
            <person name="Leroy T."/>
            <person name="Li L.T."/>
            <person name="Librado P."/>
            <person name="Lopez L."/>
            <person name="Munoz A."/>
            <person name="Noel B."/>
            <person name="Pallavicini A."/>
            <person name="Perrotta G."/>
            <person name="Poncet V."/>
            <person name="Pot D."/>
            <person name="Priyono X."/>
            <person name="Rigoreau M."/>
            <person name="Rouard M."/>
            <person name="Rozas J."/>
            <person name="Tranchant-Dubreuil C."/>
            <person name="VanBuren R."/>
            <person name="Zhang Q."/>
            <person name="Andrade A.C."/>
            <person name="Argout X."/>
            <person name="Bertrand B."/>
            <person name="de Kochko A."/>
            <person name="Graziosi G."/>
            <person name="Henry R.J."/>
            <person name="Jayarama X."/>
            <person name="Ming R."/>
            <person name="Nagai C."/>
            <person name="Rounsley S."/>
            <person name="Sankoff D."/>
            <person name="Giuliano G."/>
            <person name="Albert V.A."/>
            <person name="Wincker P."/>
            <person name="Lashermes P."/>
        </authorList>
    </citation>
    <scope>NUCLEOTIDE SEQUENCE [LARGE SCALE GENOMIC DNA]</scope>
    <source>
        <strain evidence="3">cv. DH200-94</strain>
    </source>
</reference>
<feature type="chain" id="PRO_5001655274" description="Secreted protein" evidence="1">
    <location>
        <begin position="24"/>
        <end position="72"/>
    </location>
</feature>
<evidence type="ECO:0000313" key="3">
    <source>
        <dbReference type="Proteomes" id="UP000295252"/>
    </source>
</evidence>
<evidence type="ECO:0008006" key="4">
    <source>
        <dbReference type="Google" id="ProtNLM"/>
    </source>
</evidence>
<organism evidence="2 3">
    <name type="scientific">Coffea canephora</name>
    <name type="common">Robusta coffee</name>
    <dbReference type="NCBI Taxonomy" id="49390"/>
    <lineage>
        <taxon>Eukaryota</taxon>
        <taxon>Viridiplantae</taxon>
        <taxon>Streptophyta</taxon>
        <taxon>Embryophyta</taxon>
        <taxon>Tracheophyta</taxon>
        <taxon>Spermatophyta</taxon>
        <taxon>Magnoliopsida</taxon>
        <taxon>eudicotyledons</taxon>
        <taxon>Gunneridae</taxon>
        <taxon>Pentapetalae</taxon>
        <taxon>asterids</taxon>
        <taxon>lamiids</taxon>
        <taxon>Gentianales</taxon>
        <taxon>Rubiaceae</taxon>
        <taxon>Ixoroideae</taxon>
        <taxon>Gardenieae complex</taxon>
        <taxon>Bertiereae - Coffeeae clade</taxon>
        <taxon>Coffeeae</taxon>
        <taxon>Coffea</taxon>
    </lineage>
</organism>
<feature type="signal peptide" evidence="1">
    <location>
        <begin position="1"/>
        <end position="23"/>
    </location>
</feature>
<proteinExistence type="predicted"/>
<dbReference type="AlphaFoldDB" id="A0A068UZN8"/>
<keyword evidence="1" id="KW-0732">Signal</keyword>